<protein>
    <recommendedName>
        <fullName evidence="6">Zn(2)-C6 fungal-type domain-containing protein</fullName>
    </recommendedName>
</protein>
<dbReference type="CDD" id="cd00067">
    <property type="entry name" value="GAL4"/>
    <property type="match status" value="1"/>
</dbReference>
<evidence type="ECO:0000256" key="1">
    <source>
        <dbReference type="ARBA" id="ARBA00004123"/>
    </source>
</evidence>
<evidence type="ECO:0000256" key="5">
    <source>
        <dbReference type="ARBA" id="ARBA00023242"/>
    </source>
</evidence>
<dbReference type="Pfam" id="PF00172">
    <property type="entry name" value="Zn_clus"/>
    <property type="match status" value="1"/>
</dbReference>
<keyword evidence="2" id="KW-0479">Metal-binding</keyword>
<sequence length="499" mass="55511">MRSTGAWQKSAYSKKACLRCRRSKRKCDRVLPKCLLCTRRKDDCQYETITVTSSSAASSAEPISALDDGLSSEHIRAAIMERLSGVKPSDAEAAYARSIRPWFPIIGESRLGGQLSNGWDDATLDFTLLCLSIILFCTAPNSKACGDANASGLMGLYLSVKSWIALVEGLGINSIEVVQARLMIAAFEVSHSFYPAAYISIGAVVRAAETLKRDRDLETAPYQPRTEEERVEELTTWAAIKILDRYIAAECGESPPVTRRIYNKDPDLPYSELPFAVCPVLLSAPLSPQRQFLRLYEATNLLDKVHLAFYEPTPRISFNLEEGALLVSTLSSLRTVILGEVPDNARIYSGGLHVCNMLTVFSGLLLIHGICDKARALNYIVKEEWVTAALPMTTVIEDIHDMIQSINIDESELDRLPPFVNFLLYKAASIVTVRLIDQLNFDNNAQVLKTFRDFLNVVKARWLAAGRYIALLDEDTTPRIFKALERVRTANGRETTKSS</sequence>
<evidence type="ECO:0000256" key="3">
    <source>
        <dbReference type="ARBA" id="ARBA00023015"/>
    </source>
</evidence>
<dbReference type="InterPro" id="IPR001138">
    <property type="entry name" value="Zn2Cys6_DnaBD"/>
</dbReference>
<dbReference type="OrthoDB" id="270167at2759"/>
<keyword evidence="4" id="KW-0804">Transcription</keyword>
<dbReference type="GO" id="GO:0006351">
    <property type="term" value="P:DNA-templated transcription"/>
    <property type="evidence" value="ECO:0007669"/>
    <property type="project" value="InterPro"/>
</dbReference>
<keyword evidence="8" id="KW-1185">Reference proteome</keyword>
<organism evidence="7 8">
    <name type="scientific">Trichoderma citrinoviride</name>
    <dbReference type="NCBI Taxonomy" id="58853"/>
    <lineage>
        <taxon>Eukaryota</taxon>
        <taxon>Fungi</taxon>
        <taxon>Dikarya</taxon>
        <taxon>Ascomycota</taxon>
        <taxon>Pezizomycotina</taxon>
        <taxon>Sordariomycetes</taxon>
        <taxon>Hypocreomycetidae</taxon>
        <taxon>Hypocreales</taxon>
        <taxon>Hypocreaceae</taxon>
        <taxon>Trichoderma</taxon>
    </lineage>
</organism>
<keyword evidence="3" id="KW-0805">Transcription regulation</keyword>
<comment type="subcellular location">
    <subcellularLocation>
        <location evidence="1">Nucleus</location>
    </subcellularLocation>
</comment>
<dbReference type="GO" id="GO:0000981">
    <property type="term" value="F:DNA-binding transcription factor activity, RNA polymerase II-specific"/>
    <property type="evidence" value="ECO:0007669"/>
    <property type="project" value="InterPro"/>
</dbReference>
<evidence type="ECO:0000313" key="7">
    <source>
        <dbReference type="EMBL" id="PTB63283.1"/>
    </source>
</evidence>
<evidence type="ECO:0000256" key="2">
    <source>
        <dbReference type="ARBA" id="ARBA00022723"/>
    </source>
</evidence>
<evidence type="ECO:0000259" key="6">
    <source>
        <dbReference type="PROSITE" id="PS50048"/>
    </source>
</evidence>
<dbReference type="Proteomes" id="UP000241546">
    <property type="component" value="Unassembled WGS sequence"/>
</dbReference>
<dbReference type="SMART" id="SM00066">
    <property type="entry name" value="GAL4"/>
    <property type="match status" value="1"/>
</dbReference>
<dbReference type="GeneID" id="36606061"/>
<dbReference type="RefSeq" id="XP_024746603.1">
    <property type="nucleotide sequence ID" value="XM_024897943.1"/>
</dbReference>
<dbReference type="EMBL" id="KZ680219">
    <property type="protein sequence ID" value="PTB63283.1"/>
    <property type="molecule type" value="Genomic_DNA"/>
</dbReference>
<dbReference type="InterPro" id="IPR050815">
    <property type="entry name" value="TF_fung"/>
</dbReference>
<dbReference type="AlphaFoldDB" id="A0A2T4B1S5"/>
<keyword evidence="5" id="KW-0539">Nucleus</keyword>
<dbReference type="SUPFAM" id="SSF57701">
    <property type="entry name" value="Zn2/Cys6 DNA-binding domain"/>
    <property type="match status" value="1"/>
</dbReference>
<dbReference type="PANTHER" id="PTHR47338:SF20">
    <property type="entry name" value="ZN(II)2CYS6 TRANSCRIPTION FACTOR (EUROFUNG)"/>
    <property type="match status" value="1"/>
</dbReference>
<gene>
    <name evidence="7" type="ORF">BBK36DRAFT_22566</name>
</gene>
<reference evidence="8" key="1">
    <citation type="submission" date="2016-07" db="EMBL/GenBank/DDBJ databases">
        <title>Multiple horizontal gene transfer events from other fungi enriched the ability of initially mycotrophic Trichoderma (Ascomycota) to feed on dead plant biomass.</title>
        <authorList>
            <consortium name="DOE Joint Genome Institute"/>
            <person name="Atanasova L."/>
            <person name="Chenthamara K."/>
            <person name="Zhang J."/>
            <person name="Grujic M."/>
            <person name="Henrissat B."/>
            <person name="Kuo A."/>
            <person name="Aerts A."/>
            <person name="Salamov A."/>
            <person name="Lipzen A."/>
            <person name="Labutti K."/>
            <person name="Barry K."/>
            <person name="Miao Y."/>
            <person name="Rahimi M.J."/>
            <person name="Shen Q."/>
            <person name="Grigoriev I.V."/>
            <person name="Kubicek C.P."/>
            <person name="Druzhinina I.S."/>
        </authorList>
    </citation>
    <scope>NUCLEOTIDE SEQUENCE [LARGE SCALE GENOMIC DNA]</scope>
    <source>
        <strain evidence="8">TUCIM 6016</strain>
    </source>
</reference>
<evidence type="ECO:0000256" key="4">
    <source>
        <dbReference type="ARBA" id="ARBA00023163"/>
    </source>
</evidence>
<dbReference type="CDD" id="cd12148">
    <property type="entry name" value="fungal_TF_MHR"/>
    <property type="match status" value="1"/>
</dbReference>
<dbReference type="PANTHER" id="PTHR47338">
    <property type="entry name" value="ZN(II)2CYS6 TRANSCRIPTION FACTOR (EUROFUNG)-RELATED"/>
    <property type="match status" value="1"/>
</dbReference>
<dbReference type="GO" id="GO:0008270">
    <property type="term" value="F:zinc ion binding"/>
    <property type="evidence" value="ECO:0007669"/>
    <property type="project" value="InterPro"/>
</dbReference>
<name>A0A2T4B1S5_9HYPO</name>
<dbReference type="InterPro" id="IPR007219">
    <property type="entry name" value="XnlR_reg_dom"/>
</dbReference>
<feature type="domain" description="Zn(2)-C6 fungal-type" evidence="6">
    <location>
        <begin position="16"/>
        <end position="46"/>
    </location>
</feature>
<dbReference type="InterPro" id="IPR036864">
    <property type="entry name" value="Zn2-C6_fun-type_DNA-bd_sf"/>
</dbReference>
<accession>A0A2T4B1S5</accession>
<dbReference type="SMART" id="SM00906">
    <property type="entry name" value="Fungal_trans"/>
    <property type="match status" value="1"/>
</dbReference>
<dbReference type="PROSITE" id="PS00463">
    <property type="entry name" value="ZN2_CY6_FUNGAL_1"/>
    <property type="match status" value="1"/>
</dbReference>
<dbReference type="GO" id="GO:0003677">
    <property type="term" value="F:DNA binding"/>
    <property type="evidence" value="ECO:0007669"/>
    <property type="project" value="InterPro"/>
</dbReference>
<dbReference type="PROSITE" id="PS50048">
    <property type="entry name" value="ZN2_CY6_FUNGAL_2"/>
    <property type="match status" value="1"/>
</dbReference>
<dbReference type="GO" id="GO:0005634">
    <property type="term" value="C:nucleus"/>
    <property type="evidence" value="ECO:0007669"/>
    <property type="project" value="UniProtKB-SubCell"/>
</dbReference>
<dbReference type="Gene3D" id="4.10.240.10">
    <property type="entry name" value="Zn(2)-C6 fungal-type DNA-binding domain"/>
    <property type="match status" value="1"/>
</dbReference>
<proteinExistence type="predicted"/>
<evidence type="ECO:0000313" key="8">
    <source>
        <dbReference type="Proteomes" id="UP000241546"/>
    </source>
</evidence>